<dbReference type="Pfam" id="PF01420">
    <property type="entry name" value="Methylase_S"/>
    <property type="match status" value="1"/>
</dbReference>
<evidence type="ECO:0000256" key="2">
    <source>
        <dbReference type="ARBA" id="ARBA00011900"/>
    </source>
</evidence>
<dbReference type="GO" id="GO:0003677">
    <property type="term" value="F:DNA binding"/>
    <property type="evidence" value="ECO:0007669"/>
    <property type="project" value="UniProtKB-KW"/>
</dbReference>
<reference evidence="12" key="1">
    <citation type="submission" date="2016-01" db="EMBL/GenBank/DDBJ databases">
        <authorList>
            <person name="Mitreva M."/>
            <person name="Pepin K.H."/>
            <person name="Mihindukulasuriya K.A."/>
            <person name="Fulton R."/>
            <person name="Fronick C."/>
            <person name="O'Laughlin M."/>
            <person name="Miner T."/>
            <person name="Herter B."/>
            <person name="Rosa B.A."/>
            <person name="Cordes M."/>
            <person name="Tomlinson C."/>
            <person name="Wollam A."/>
            <person name="Palsikar V.B."/>
            <person name="Mardis E.R."/>
            <person name="Wilson R.K."/>
        </authorList>
    </citation>
    <scope>NUCLEOTIDE SEQUENCE [LARGE SCALE GENOMIC DNA]</scope>
    <source>
        <strain evidence="12">DNF00896</strain>
    </source>
</reference>
<keyword evidence="3 11" id="KW-0489">Methyltransferase</keyword>
<name>A0A133ZXK2_9FIRM</name>
<evidence type="ECO:0000256" key="6">
    <source>
        <dbReference type="ARBA" id="ARBA00022747"/>
    </source>
</evidence>
<evidence type="ECO:0000256" key="1">
    <source>
        <dbReference type="ARBA" id="ARBA00010923"/>
    </source>
</evidence>
<dbReference type="InterPro" id="IPR029063">
    <property type="entry name" value="SAM-dependent_MTases_sf"/>
</dbReference>
<dbReference type="CDD" id="cd02440">
    <property type="entry name" value="AdoMet_MTases"/>
    <property type="match status" value="1"/>
</dbReference>
<dbReference type="InterPro" id="IPR044946">
    <property type="entry name" value="Restrct_endonuc_typeI_TRD_sf"/>
</dbReference>
<dbReference type="Gene3D" id="3.90.220.20">
    <property type="entry name" value="DNA methylase specificity domains"/>
    <property type="match status" value="1"/>
</dbReference>
<dbReference type="GO" id="GO:0009307">
    <property type="term" value="P:DNA restriction-modification system"/>
    <property type="evidence" value="ECO:0007669"/>
    <property type="project" value="UniProtKB-KW"/>
</dbReference>
<keyword evidence="6" id="KW-0680">Restriction system</keyword>
<dbReference type="Gene3D" id="3.40.50.150">
    <property type="entry name" value="Vaccinia Virus protein VP39"/>
    <property type="match status" value="1"/>
</dbReference>
<dbReference type="PATRIC" id="fig|467210.3.peg.701"/>
<dbReference type="InterPro" id="IPR003356">
    <property type="entry name" value="DNA_methylase_A-5"/>
</dbReference>
<proteinExistence type="inferred from homology"/>
<dbReference type="GO" id="GO:0032259">
    <property type="term" value="P:methylation"/>
    <property type="evidence" value="ECO:0007669"/>
    <property type="project" value="UniProtKB-KW"/>
</dbReference>
<evidence type="ECO:0000256" key="5">
    <source>
        <dbReference type="ARBA" id="ARBA00022691"/>
    </source>
</evidence>
<evidence type="ECO:0000313" key="11">
    <source>
        <dbReference type="EMBL" id="KXB60173.1"/>
    </source>
</evidence>
<dbReference type="SUPFAM" id="SSF53335">
    <property type="entry name" value="S-adenosyl-L-methionine-dependent methyltransferases"/>
    <property type="match status" value="1"/>
</dbReference>
<sequence>MNITYLKRLEKLDTSGISEAIDRELRVIAGDNKSRYSTVLAYILYRASKDNIKDLDSIELFESSCDVDSSIKMELDYYCHDIWPVLDRLKIYGFDEDNLLAYLLFNNDLEDSLREASTPRGILKLAAKILDVQENESVLELCSGKGNFFVELALLRENIKYTGIELSMANNFMANIRASVLERDISLFLSDAMTYKAENKADKLFANYPFLINVSDMENIVKDMEMLPDNIKRASSDWIFNLKLVEQMKSGGKAVAVMTNGTTWNSTDKKIREYFIKSGFIEATILLPSKLFPGISVTTTLVIFSHGNTNIKMIDAGENFTKEGRRNVLSDNDISDILDLLQKDSKNSITISIKEIEENDYIINASRYLEKAPEIKDGVAIANIVKSITRGAQLRASDLDENKSAEPTNYRYIMLSNINDGDIYFTDNQYLKDIQPNLKKFCVRNNSIVLTKTGSPDFKSAVVQVAEGMEILATGNMFILEIDETKANPYYVQALFDSELGRALFKSIYVGSVIPTISLEKLRKLEIPLPLLEEQNIIGEKYKEELERIAELKEKLLTSRKKLKQIYNIKTI</sequence>
<dbReference type="RefSeq" id="WP_060930635.1">
    <property type="nucleotide sequence ID" value="NZ_KQ959780.1"/>
</dbReference>
<dbReference type="GO" id="GO:0008170">
    <property type="term" value="F:N-methyltransferase activity"/>
    <property type="evidence" value="ECO:0007669"/>
    <property type="project" value="InterPro"/>
</dbReference>
<comment type="catalytic activity">
    <reaction evidence="8">
        <text>a 2'-deoxyadenosine in DNA + S-adenosyl-L-methionine = an N(6)-methyl-2'-deoxyadenosine in DNA + S-adenosyl-L-homocysteine + H(+)</text>
        <dbReference type="Rhea" id="RHEA:15197"/>
        <dbReference type="Rhea" id="RHEA-COMP:12418"/>
        <dbReference type="Rhea" id="RHEA-COMP:12419"/>
        <dbReference type="ChEBI" id="CHEBI:15378"/>
        <dbReference type="ChEBI" id="CHEBI:57856"/>
        <dbReference type="ChEBI" id="CHEBI:59789"/>
        <dbReference type="ChEBI" id="CHEBI:90615"/>
        <dbReference type="ChEBI" id="CHEBI:90616"/>
        <dbReference type="EC" id="2.1.1.72"/>
    </reaction>
</comment>
<keyword evidence="5" id="KW-0949">S-adenosyl-L-methionine</keyword>
<gene>
    <name evidence="11" type="ORF">HMPREF1866_00710</name>
</gene>
<dbReference type="GO" id="GO:0009007">
    <property type="term" value="F:site-specific DNA-methyltransferase (adenine-specific) activity"/>
    <property type="evidence" value="ECO:0007669"/>
    <property type="project" value="UniProtKB-EC"/>
</dbReference>
<dbReference type="EMBL" id="LSDA01000018">
    <property type="protein sequence ID" value="KXB60173.1"/>
    <property type="molecule type" value="Genomic_DNA"/>
</dbReference>
<dbReference type="PANTHER" id="PTHR42933:SF3">
    <property type="entry name" value="TYPE I RESTRICTION ENZYME MJAVIII METHYLASE SUBUNIT"/>
    <property type="match status" value="1"/>
</dbReference>
<keyword evidence="12" id="KW-1185">Reference proteome</keyword>
<feature type="domain" description="DNA methylase adenine-specific" evidence="10">
    <location>
        <begin position="117"/>
        <end position="374"/>
    </location>
</feature>
<evidence type="ECO:0000256" key="4">
    <source>
        <dbReference type="ARBA" id="ARBA00022679"/>
    </source>
</evidence>
<dbReference type="EC" id="2.1.1.72" evidence="2"/>
<dbReference type="InterPro" id="IPR000055">
    <property type="entry name" value="Restrct_endonuc_typeI_TRD"/>
</dbReference>
<evidence type="ECO:0000313" key="12">
    <source>
        <dbReference type="Proteomes" id="UP000070394"/>
    </source>
</evidence>
<feature type="domain" description="Type I restriction modification DNA specificity" evidence="9">
    <location>
        <begin position="402"/>
        <end position="541"/>
    </location>
</feature>
<comment type="caution">
    <text evidence="11">The sequence shown here is derived from an EMBL/GenBank/DDBJ whole genome shotgun (WGS) entry which is preliminary data.</text>
</comment>
<keyword evidence="7" id="KW-0238">DNA-binding</keyword>
<keyword evidence="4" id="KW-0808">Transferase</keyword>
<dbReference type="PANTHER" id="PTHR42933">
    <property type="entry name" value="SLR6095 PROTEIN"/>
    <property type="match status" value="1"/>
</dbReference>
<evidence type="ECO:0000256" key="8">
    <source>
        <dbReference type="ARBA" id="ARBA00047942"/>
    </source>
</evidence>
<protein>
    <recommendedName>
        <fullName evidence="2">site-specific DNA-methyltransferase (adenine-specific)</fullName>
        <ecNumber evidence="2">2.1.1.72</ecNumber>
    </recommendedName>
</protein>
<organism evidence="11 12">
    <name type="scientific">Lachnoanaerobaculum saburreum</name>
    <dbReference type="NCBI Taxonomy" id="467210"/>
    <lineage>
        <taxon>Bacteria</taxon>
        <taxon>Bacillati</taxon>
        <taxon>Bacillota</taxon>
        <taxon>Clostridia</taxon>
        <taxon>Lachnospirales</taxon>
        <taxon>Lachnospiraceae</taxon>
        <taxon>Lachnoanaerobaculum</taxon>
    </lineage>
</organism>
<dbReference type="Proteomes" id="UP000070394">
    <property type="component" value="Unassembled WGS sequence"/>
</dbReference>
<evidence type="ECO:0000259" key="10">
    <source>
        <dbReference type="Pfam" id="PF02384"/>
    </source>
</evidence>
<accession>A0A133ZXK2</accession>
<evidence type="ECO:0000256" key="7">
    <source>
        <dbReference type="ARBA" id="ARBA00023125"/>
    </source>
</evidence>
<dbReference type="SUPFAM" id="SSF116734">
    <property type="entry name" value="DNA methylase specificity domain"/>
    <property type="match status" value="1"/>
</dbReference>
<dbReference type="AlphaFoldDB" id="A0A133ZXK2"/>
<comment type="similarity">
    <text evidence="1">Belongs to the type-I restriction system S methylase family.</text>
</comment>
<dbReference type="Pfam" id="PF02384">
    <property type="entry name" value="N6_Mtase"/>
    <property type="match status" value="1"/>
</dbReference>
<dbReference type="InterPro" id="IPR051537">
    <property type="entry name" value="DNA_Adenine_Mtase"/>
</dbReference>
<dbReference type="STRING" id="467210.HMPREF1866_00710"/>
<dbReference type="OrthoDB" id="9814572at2"/>
<evidence type="ECO:0000256" key="3">
    <source>
        <dbReference type="ARBA" id="ARBA00022603"/>
    </source>
</evidence>
<evidence type="ECO:0000259" key="9">
    <source>
        <dbReference type="Pfam" id="PF01420"/>
    </source>
</evidence>